<name>A0ACC2LRB6_PERAE</name>
<comment type="caution">
    <text evidence="1">The sequence shown here is derived from an EMBL/GenBank/DDBJ whole genome shotgun (WGS) entry which is preliminary data.</text>
</comment>
<proteinExistence type="predicted"/>
<gene>
    <name evidence="1" type="ORF">MRB53_010261</name>
</gene>
<evidence type="ECO:0000313" key="2">
    <source>
        <dbReference type="Proteomes" id="UP001234297"/>
    </source>
</evidence>
<evidence type="ECO:0000313" key="1">
    <source>
        <dbReference type="EMBL" id="KAJ8635994.1"/>
    </source>
</evidence>
<dbReference type="Proteomes" id="UP001234297">
    <property type="component" value="Chromosome 3"/>
</dbReference>
<sequence length="164" mass="17780">MVENTFVSVHSIFAFIEQYYELQKRPLSSEEGGRDKDADLSVKIKEGFGPSGLGIISVSDGITTYEYVVAMRTMSEAPAGSIDDDNQNVIYSPSGSATTGFSGGSSLGLQYKGAWCTPPRVFVDHQLRTLQGGHRALVGSLYWNKHILTIGGKDLMIIDNDVIA</sequence>
<dbReference type="EMBL" id="CM056811">
    <property type="protein sequence ID" value="KAJ8635994.1"/>
    <property type="molecule type" value="Genomic_DNA"/>
</dbReference>
<reference evidence="1 2" key="1">
    <citation type="journal article" date="2022" name="Hortic Res">
        <title>A haplotype resolved chromosomal level avocado genome allows analysis of novel avocado genes.</title>
        <authorList>
            <person name="Nath O."/>
            <person name="Fletcher S.J."/>
            <person name="Hayward A."/>
            <person name="Shaw L.M."/>
            <person name="Masouleh A.K."/>
            <person name="Furtado A."/>
            <person name="Henry R.J."/>
            <person name="Mitter N."/>
        </authorList>
    </citation>
    <scope>NUCLEOTIDE SEQUENCE [LARGE SCALE GENOMIC DNA]</scope>
    <source>
        <strain evidence="2">cv. Hass</strain>
    </source>
</reference>
<keyword evidence="2" id="KW-1185">Reference proteome</keyword>
<protein>
    <submittedName>
        <fullName evidence="1">Uncharacterized protein</fullName>
    </submittedName>
</protein>
<accession>A0ACC2LRB6</accession>
<organism evidence="1 2">
    <name type="scientific">Persea americana</name>
    <name type="common">Avocado</name>
    <dbReference type="NCBI Taxonomy" id="3435"/>
    <lineage>
        <taxon>Eukaryota</taxon>
        <taxon>Viridiplantae</taxon>
        <taxon>Streptophyta</taxon>
        <taxon>Embryophyta</taxon>
        <taxon>Tracheophyta</taxon>
        <taxon>Spermatophyta</taxon>
        <taxon>Magnoliopsida</taxon>
        <taxon>Magnoliidae</taxon>
        <taxon>Laurales</taxon>
        <taxon>Lauraceae</taxon>
        <taxon>Persea</taxon>
    </lineage>
</organism>